<dbReference type="Proteomes" id="UP000281028">
    <property type="component" value="Unassembled WGS sequence"/>
</dbReference>
<evidence type="ECO:0000313" key="4">
    <source>
        <dbReference type="EMBL" id="NSL87242.1"/>
    </source>
</evidence>
<sequence length="338" mass="38892">MAFFVPEPENADGFHKQIDKDRFGLNHWLLPEADRWLMKTAAAEILIQQLALSDFRLIALQGNTTEKQPLKYMLPARGFVFNYILQATTNAWYEHKEDLMHSGRYTLFFYEPGLRTWNVPKGIFSLLQLYISAEHISSLNTSFPLTTAFLSRQAETGKKNAVLGSFQINAELNQSIWKIITCKFSGSTARKYYHLKIAELLFDFCQQLTIQGCTLPLLHHNPDARLLQEVLEYIHNNLHEHLHIAGIMKTFHISEYKLKKLFHDTGKSFAAHLTEARMKKSMLLLKNTGRKIAVIAKDVGYVNPSKFSHMFFKHYGIFPRDVRLSSPDQAKDSPDQSS</sequence>
<dbReference type="Gene3D" id="1.10.10.60">
    <property type="entry name" value="Homeodomain-like"/>
    <property type="match status" value="1"/>
</dbReference>
<dbReference type="AlphaFoldDB" id="A0A3S1CUR2"/>
<evidence type="ECO:0000256" key="1">
    <source>
        <dbReference type="ARBA" id="ARBA00023015"/>
    </source>
</evidence>
<dbReference type="InterPro" id="IPR009057">
    <property type="entry name" value="Homeodomain-like_sf"/>
</dbReference>
<evidence type="ECO:0000256" key="2">
    <source>
        <dbReference type="ARBA" id="ARBA00023125"/>
    </source>
</evidence>
<dbReference type="EMBL" id="RIAR02000001">
    <property type="protein sequence ID" value="NSL87242.1"/>
    <property type="molecule type" value="Genomic_DNA"/>
</dbReference>
<keyword evidence="2" id="KW-0238">DNA-binding</keyword>
<dbReference type="OrthoDB" id="1156172at2"/>
<gene>
    <name evidence="4" type="ORF">ECE50_010405</name>
</gene>
<accession>A0A3S1CUR2</accession>
<dbReference type="GO" id="GO:0043565">
    <property type="term" value="F:sequence-specific DNA binding"/>
    <property type="evidence" value="ECO:0007669"/>
    <property type="project" value="InterPro"/>
</dbReference>
<evidence type="ECO:0000313" key="5">
    <source>
        <dbReference type="Proteomes" id="UP000281028"/>
    </source>
</evidence>
<dbReference type="GO" id="GO:0003700">
    <property type="term" value="F:DNA-binding transcription factor activity"/>
    <property type="evidence" value="ECO:0007669"/>
    <property type="project" value="InterPro"/>
</dbReference>
<name>A0A3S1CUR2_9BACT</name>
<dbReference type="PANTHER" id="PTHR43280:SF2">
    <property type="entry name" value="HTH-TYPE TRANSCRIPTIONAL REGULATOR EXSA"/>
    <property type="match status" value="1"/>
</dbReference>
<keyword evidence="5" id="KW-1185">Reference proteome</keyword>
<dbReference type="PANTHER" id="PTHR43280">
    <property type="entry name" value="ARAC-FAMILY TRANSCRIPTIONAL REGULATOR"/>
    <property type="match status" value="1"/>
</dbReference>
<keyword evidence="3" id="KW-0804">Transcription</keyword>
<dbReference type="PROSITE" id="PS01124">
    <property type="entry name" value="HTH_ARAC_FAMILY_2"/>
    <property type="match status" value="1"/>
</dbReference>
<protein>
    <submittedName>
        <fullName evidence="4">Helix-turn-helix transcriptional regulator</fullName>
    </submittedName>
</protein>
<dbReference type="Pfam" id="PF12833">
    <property type="entry name" value="HTH_18"/>
    <property type="match status" value="1"/>
</dbReference>
<proteinExistence type="predicted"/>
<organism evidence="4 5">
    <name type="scientific">Chitinophaga solisilvae</name>
    <dbReference type="NCBI Taxonomy" id="1233460"/>
    <lineage>
        <taxon>Bacteria</taxon>
        <taxon>Pseudomonadati</taxon>
        <taxon>Bacteroidota</taxon>
        <taxon>Chitinophagia</taxon>
        <taxon>Chitinophagales</taxon>
        <taxon>Chitinophagaceae</taxon>
        <taxon>Chitinophaga</taxon>
    </lineage>
</organism>
<dbReference type="SMART" id="SM00342">
    <property type="entry name" value="HTH_ARAC"/>
    <property type="match status" value="1"/>
</dbReference>
<evidence type="ECO:0000256" key="3">
    <source>
        <dbReference type="ARBA" id="ARBA00023163"/>
    </source>
</evidence>
<dbReference type="SUPFAM" id="SSF46689">
    <property type="entry name" value="Homeodomain-like"/>
    <property type="match status" value="1"/>
</dbReference>
<reference evidence="4" key="1">
    <citation type="submission" date="2020-05" db="EMBL/GenBank/DDBJ databases">
        <title>Chitinophaga laudate sp. nov., isolated from a tropical peat swamp.</title>
        <authorList>
            <person name="Goh C.B.S."/>
            <person name="Lee M.S."/>
            <person name="Parimannan S."/>
            <person name="Pasbakhsh P."/>
            <person name="Yule C.M."/>
            <person name="Rajandas H."/>
            <person name="Loke S."/>
            <person name="Croft L."/>
            <person name="Tan J.B.L."/>
        </authorList>
    </citation>
    <scope>NUCLEOTIDE SEQUENCE</scope>
    <source>
        <strain evidence="4">Mgbs1</strain>
    </source>
</reference>
<comment type="caution">
    <text evidence="4">The sequence shown here is derived from an EMBL/GenBank/DDBJ whole genome shotgun (WGS) entry which is preliminary data.</text>
</comment>
<dbReference type="InterPro" id="IPR018060">
    <property type="entry name" value="HTH_AraC"/>
</dbReference>
<keyword evidence="1" id="KW-0805">Transcription regulation</keyword>